<dbReference type="STRING" id="1499967.U27_02236"/>
<reference evidence="2" key="1">
    <citation type="journal article" date="2015" name="PeerJ">
        <title>First genomic representation of candidate bacterial phylum KSB3 points to enhanced environmental sensing as a trigger of wastewater bulking.</title>
        <authorList>
            <person name="Sekiguchi Y."/>
            <person name="Ohashi A."/>
            <person name="Parks D.H."/>
            <person name="Yamauchi T."/>
            <person name="Tyson G.W."/>
            <person name="Hugenholtz P."/>
        </authorList>
    </citation>
    <scope>NUCLEOTIDE SEQUENCE [LARGE SCALE GENOMIC DNA]</scope>
</reference>
<name>A0A0S6WA67_VECG1</name>
<dbReference type="eggNOG" id="COG0407">
    <property type="taxonomic scope" value="Bacteria"/>
</dbReference>
<dbReference type="AlphaFoldDB" id="A0A0S6WA67"/>
<evidence type="ECO:0000313" key="2">
    <source>
        <dbReference type="EMBL" id="GAK55403.1"/>
    </source>
</evidence>
<dbReference type="InterPro" id="IPR038071">
    <property type="entry name" value="UROD/MetE-like_sf"/>
</dbReference>
<dbReference type="HOGENOM" id="CLU_054162_0_0_0"/>
<sequence>MTSRERICAILNHEPADRVGFWPGNPADDTKTLYYKHFGIQDTSNTSKMSDTGRHAQTLTIKTGHPDLELALALKSDLMWISPELDAATWQHPENKPMWDVLGGKPRTSLSQPGVFAECESVKEVEAFDWPNLDYLDFSASLANIEETRAAGLAVFGGMWCPFFHIACDLFGMENYFIKMHTHPAVVEAVTEQIVAFYLQANQRCLDLMASKLDAAFFGNDFGSQRDLLIGPRMFQKFVLPYFKQLIEQMKSYGLKVVLHSCGSIVKVIPLLIEAGMDALHPLQTRAAGMDAENLARQFRGDLVFIGGVDTQDLLPFQSPAAVRQEVRRLKQVFGERFIVSPSHEALLPNVSIENTLAMSAEATIIN</sequence>
<dbReference type="PANTHER" id="PTHR47099">
    <property type="entry name" value="METHYLCOBAMIDE:COM METHYLTRANSFERASE MTBA"/>
    <property type="match status" value="1"/>
</dbReference>
<dbReference type="InterPro" id="IPR000257">
    <property type="entry name" value="Uroporphyrinogen_deCOase"/>
</dbReference>
<gene>
    <name evidence="2" type="ORF">U27_02236</name>
</gene>
<evidence type="ECO:0000313" key="3">
    <source>
        <dbReference type="Proteomes" id="UP000030661"/>
    </source>
</evidence>
<dbReference type="InterPro" id="IPR052024">
    <property type="entry name" value="Methanogen_methyltrans"/>
</dbReference>
<accession>A0A0S6WA67</accession>
<organism evidence="2">
    <name type="scientific">Vecturithrix granuli</name>
    <dbReference type="NCBI Taxonomy" id="1499967"/>
    <lineage>
        <taxon>Bacteria</taxon>
        <taxon>Candidatus Moduliflexota</taxon>
        <taxon>Candidatus Vecturitrichia</taxon>
        <taxon>Candidatus Vecturitrichales</taxon>
        <taxon>Candidatus Vecturitrichaceae</taxon>
        <taxon>Candidatus Vecturithrix</taxon>
    </lineage>
</organism>
<feature type="domain" description="Uroporphyrinogen decarboxylase (URO-D)" evidence="1">
    <location>
        <begin position="121"/>
        <end position="360"/>
    </location>
</feature>
<evidence type="ECO:0000259" key="1">
    <source>
        <dbReference type="Pfam" id="PF01208"/>
    </source>
</evidence>
<protein>
    <submittedName>
        <fullName evidence="2">Uroporphyrinogen-III decarboxylase</fullName>
    </submittedName>
</protein>
<dbReference type="SUPFAM" id="SSF51726">
    <property type="entry name" value="UROD/MetE-like"/>
    <property type="match status" value="1"/>
</dbReference>
<dbReference type="GO" id="GO:0004853">
    <property type="term" value="F:uroporphyrinogen decarboxylase activity"/>
    <property type="evidence" value="ECO:0007669"/>
    <property type="project" value="InterPro"/>
</dbReference>
<dbReference type="Proteomes" id="UP000030661">
    <property type="component" value="Unassembled WGS sequence"/>
</dbReference>
<dbReference type="EMBL" id="DF820463">
    <property type="protein sequence ID" value="GAK55403.1"/>
    <property type="molecule type" value="Genomic_DNA"/>
</dbReference>
<dbReference type="Gene3D" id="3.20.20.210">
    <property type="match status" value="1"/>
</dbReference>
<proteinExistence type="predicted"/>
<keyword evidence="3" id="KW-1185">Reference proteome</keyword>
<dbReference type="GO" id="GO:0006779">
    <property type="term" value="P:porphyrin-containing compound biosynthetic process"/>
    <property type="evidence" value="ECO:0007669"/>
    <property type="project" value="InterPro"/>
</dbReference>
<dbReference type="Pfam" id="PF01208">
    <property type="entry name" value="URO-D"/>
    <property type="match status" value="1"/>
</dbReference>
<dbReference type="PANTHER" id="PTHR47099:SF1">
    <property type="entry name" value="METHYLCOBAMIDE:COM METHYLTRANSFERASE MTBA"/>
    <property type="match status" value="1"/>
</dbReference>